<dbReference type="Pfam" id="PF01571">
    <property type="entry name" value="GCV_T"/>
    <property type="match status" value="1"/>
</dbReference>
<dbReference type="InterPro" id="IPR028896">
    <property type="entry name" value="GcvT/YgfZ/DmdA"/>
</dbReference>
<dbReference type="Proteomes" id="UP000718281">
    <property type="component" value="Unassembled WGS sequence"/>
</dbReference>
<protein>
    <submittedName>
        <fullName evidence="6">GcvT family protein</fullName>
    </submittedName>
</protein>
<dbReference type="Gene3D" id="3.30.70.1400">
    <property type="entry name" value="Aminomethyltransferase beta-barrel domains"/>
    <property type="match status" value="1"/>
</dbReference>
<name>A0A935CEP3_9MICO</name>
<dbReference type="Gene3D" id="3.30.1360.120">
    <property type="entry name" value="Probable tRNA modification gtpase trme, domain 1"/>
    <property type="match status" value="1"/>
</dbReference>
<feature type="domain" description="FAD dependent oxidoreductase" evidence="2">
    <location>
        <begin position="23"/>
        <end position="384"/>
    </location>
</feature>
<evidence type="ECO:0000259" key="4">
    <source>
        <dbReference type="Pfam" id="PF08669"/>
    </source>
</evidence>
<dbReference type="InterPro" id="IPR036188">
    <property type="entry name" value="FAD/NAD-bd_sf"/>
</dbReference>
<dbReference type="Gene3D" id="2.40.30.110">
    <property type="entry name" value="Aminomethyltransferase beta-barrel domains"/>
    <property type="match status" value="1"/>
</dbReference>
<comment type="caution">
    <text evidence="6">The sequence shown here is derived from an EMBL/GenBank/DDBJ whole genome shotgun (WGS) entry which is preliminary data.</text>
</comment>
<dbReference type="PANTHER" id="PTHR43757">
    <property type="entry name" value="AMINOMETHYLTRANSFERASE"/>
    <property type="match status" value="1"/>
</dbReference>
<dbReference type="Gene3D" id="3.30.9.10">
    <property type="entry name" value="D-Amino Acid Oxidase, subunit A, domain 2"/>
    <property type="match status" value="1"/>
</dbReference>
<dbReference type="InterPro" id="IPR013977">
    <property type="entry name" value="GcvT_C"/>
</dbReference>
<dbReference type="PANTHER" id="PTHR43757:SF15">
    <property type="entry name" value="PYRUVATE DEHYDROGENASE PHOSPHATASE REGULATORY SUBUNIT, MITOCHONDRIAL-LIKE"/>
    <property type="match status" value="1"/>
</dbReference>
<dbReference type="InterPro" id="IPR029043">
    <property type="entry name" value="GcvT/YgfZ_C"/>
</dbReference>
<dbReference type="SUPFAM" id="SSF54373">
    <property type="entry name" value="FAD-linked reductases, C-terminal domain"/>
    <property type="match status" value="1"/>
</dbReference>
<dbReference type="SUPFAM" id="SSF101790">
    <property type="entry name" value="Aminomethyltransferase beta-barrel domain"/>
    <property type="match status" value="1"/>
</dbReference>
<feature type="domain" description="FAD dependent oxidoreductase central" evidence="5">
    <location>
        <begin position="388"/>
        <end position="442"/>
    </location>
</feature>
<dbReference type="Pfam" id="PF01266">
    <property type="entry name" value="DAO"/>
    <property type="match status" value="1"/>
</dbReference>
<evidence type="ECO:0000256" key="1">
    <source>
        <dbReference type="ARBA" id="ARBA00008609"/>
    </source>
</evidence>
<evidence type="ECO:0000259" key="2">
    <source>
        <dbReference type="Pfam" id="PF01266"/>
    </source>
</evidence>
<evidence type="ECO:0000259" key="3">
    <source>
        <dbReference type="Pfam" id="PF01571"/>
    </source>
</evidence>
<reference evidence="6 7" key="1">
    <citation type="submission" date="2020-10" db="EMBL/GenBank/DDBJ databases">
        <title>Connecting structure to function with the recovery of over 1000 high-quality activated sludge metagenome-assembled genomes encoding full-length rRNA genes using long-read sequencing.</title>
        <authorList>
            <person name="Singleton C.M."/>
            <person name="Petriglieri F."/>
            <person name="Kristensen J.M."/>
            <person name="Kirkegaard R.H."/>
            <person name="Michaelsen T.Y."/>
            <person name="Andersen M.H."/>
            <person name="Karst S.M."/>
            <person name="Dueholm M.S."/>
            <person name="Nielsen P.H."/>
            <person name="Albertsen M."/>
        </authorList>
    </citation>
    <scope>NUCLEOTIDE SEQUENCE [LARGE SCALE GENOMIC DNA]</scope>
    <source>
        <strain evidence="6">AalE_18-Q3-R2-46_BAT3C.188</strain>
    </source>
</reference>
<organism evidence="6 7">
    <name type="scientific">Candidatus Phosphoribacter hodrii</name>
    <dbReference type="NCBI Taxonomy" id="2953743"/>
    <lineage>
        <taxon>Bacteria</taxon>
        <taxon>Bacillati</taxon>
        <taxon>Actinomycetota</taxon>
        <taxon>Actinomycetes</taxon>
        <taxon>Micrococcales</taxon>
        <taxon>Dermatophilaceae</taxon>
        <taxon>Candidatus Phosphoribacter</taxon>
    </lineage>
</organism>
<feature type="domain" description="GCVT N-terminal" evidence="3">
    <location>
        <begin position="444"/>
        <end position="720"/>
    </location>
</feature>
<evidence type="ECO:0000313" key="6">
    <source>
        <dbReference type="EMBL" id="MBK6302208.1"/>
    </source>
</evidence>
<dbReference type="InterPro" id="IPR006222">
    <property type="entry name" value="GCVT_N"/>
</dbReference>
<sequence>MPTPGPSSDPAPVSPSALPERARVVVIGGGVIGTSIAYHLAHLGWTDVVVLERDRLTSGTTWHAAGLMTCFGSTSHTSTAIRLYGRDLYARLEAETGLATGFKPVGLIEAAADEGRLHEYRRIAAFQRTQGLEVHEITPREIADLFPLAKTDDLAAGFYVPGDGRVNPVDLTMSLARGAKQLGVRIIEGVSAESVVTHNNQVTAVRVTQGDGTADIECEYAVNAAGMWARELGQRNGVVIPNQAAEHYYLITEPIDGVTPDAPVFEDPAAYGYYREEGGGLMVGLFEPRAAAWKVGGIPQDFSFGTLEPDWERMEPFLRTAMERVPVTLDAGIRTFFCGPESFTPDLLPAVGEAPGIRGYFVCAGLNSIGILSSGGMGRLVAQWITSGHPDADVTAFNVDRFQAWQLAPRLRAERTSEVLGTVYAAHAPGTQLRSGRGIKRSPLHDKLIAQGAYLKDVSGWESPDWYAAPGTTPTANPSWHHEPWFAQWRAEHEAVRTGVGLIDMSFMAKFIVEGPDAATVLDRISAGPVAGQPGRIVYTQWLNDTGGIEADLTVTRLADDRFLVVASDTAHGHAAAWLARHTEGADVRVSDVTATYAQVNIQGPRAREVMAAASDDDFSPEGFAFRDARWVHVGNAPVLAIRITYVGELGWELYIPVEHAGHVYETLVAAGEPIGLRHVGLKALGSLRMEKAYRDYGHDIDNTDNLAMVGLGFAVAKDKPAPWIGRGPTLAALAAAPPQSRLVQVLLADPEPLLFHAEILLRDGVAVGDVRSGSYGWTLGGAVGLAMVANPDGPASADWLSAGTWEVDIAGQRYAARVSLRPLYDPTSARVNA</sequence>
<dbReference type="InterPro" id="IPR006076">
    <property type="entry name" value="FAD-dep_OxRdtase"/>
</dbReference>
<dbReference type="AlphaFoldDB" id="A0A935CEP3"/>
<dbReference type="SUPFAM" id="SSF103025">
    <property type="entry name" value="Folate-binding domain"/>
    <property type="match status" value="1"/>
</dbReference>
<gene>
    <name evidence="6" type="ORF">IPF40_14630</name>
</gene>
<proteinExistence type="inferred from homology"/>
<dbReference type="Gene3D" id="3.50.50.60">
    <property type="entry name" value="FAD/NAD(P)-binding domain"/>
    <property type="match status" value="1"/>
</dbReference>
<dbReference type="EMBL" id="JADIXZ010000008">
    <property type="protein sequence ID" value="MBK6302208.1"/>
    <property type="molecule type" value="Genomic_DNA"/>
</dbReference>
<dbReference type="Pfam" id="PF16350">
    <property type="entry name" value="FAO_M"/>
    <property type="match status" value="1"/>
</dbReference>
<evidence type="ECO:0000259" key="5">
    <source>
        <dbReference type="Pfam" id="PF16350"/>
    </source>
</evidence>
<feature type="domain" description="Aminomethyltransferase C-terminal" evidence="4">
    <location>
        <begin position="742"/>
        <end position="826"/>
    </location>
</feature>
<dbReference type="Pfam" id="PF08669">
    <property type="entry name" value="GCV_T_C"/>
    <property type="match status" value="1"/>
</dbReference>
<dbReference type="SUPFAM" id="SSF51905">
    <property type="entry name" value="FAD/NAD(P)-binding domain"/>
    <property type="match status" value="1"/>
</dbReference>
<comment type="similarity">
    <text evidence="1">Belongs to the GcvT family.</text>
</comment>
<accession>A0A935CEP3</accession>
<dbReference type="InterPro" id="IPR032503">
    <property type="entry name" value="FAO_M"/>
</dbReference>
<evidence type="ECO:0000313" key="7">
    <source>
        <dbReference type="Proteomes" id="UP000718281"/>
    </source>
</evidence>
<dbReference type="InterPro" id="IPR027266">
    <property type="entry name" value="TrmE/GcvT-like"/>
</dbReference>